<dbReference type="EMBL" id="JAPEVB010000002">
    <property type="protein sequence ID" value="KAJ4394843.1"/>
    <property type="molecule type" value="Genomic_DNA"/>
</dbReference>
<dbReference type="InterPro" id="IPR008927">
    <property type="entry name" value="6-PGluconate_DH-like_C_sf"/>
</dbReference>
<organism evidence="10 11">
    <name type="scientific">Gnomoniopsis smithogilvyi</name>
    <dbReference type="NCBI Taxonomy" id="1191159"/>
    <lineage>
        <taxon>Eukaryota</taxon>
        <taxon>Fungi</taxon>
        <taxon>Dikarya</taxon>
        <taxon>Ascomycota</taxon>
        <taxon>Pezizomycotina</taxon>
        <taxon>Sordariomycetes</taxon>
        <taxon>Sordariomycetidae</taxon>
        <taxon>Diaporthales</taxon>
        <taxon>Gnomoniaceae</taxon>
        <taxon>Gnomoniopsis</taxon>
    </lineage>
</organism>
<proteinExistence type="inferred from homology"/>
<sequence>MSKPIVGYIGLGHAGYPMASCLAKKGYILVVYDADSSPTERFVHEYPQCRLANHSGHGGILAHGAFRDCSIIITMLPNGTIVRDVLLGEDGIATGLNPGSVVVDMSSSSPFDTRNLGHELDKLEISLVDSPITQKELHAIDRGGATLMVGSDSQSALDAVLPVLRDMSTYVFPMGKLGTGHTMKTLNNYVSVGSIIGLCDALVTGQKLGLDAQQMIDVLNCGTGVNF</sequence>
<dbReference type="EC" id="1.1.1.31" evidence="3"/>
<evidence type="ECO:0000256" key="1">
    <source>
        <dbReference type="ARBA" id="ARBA00005109"/>
    </source>
</evidence>
<evidence type="ECO:0000259" key="9">
    <source>
        <dbReference type="Pfam" id="PF14833"/>
    </source>
</evidence>
<feature type="domain" description="6-phosphogluconate dehydrogenase NADP-binding" evidence="8">
    <location>
        <begin position="6"/>
        <end position="174"/>
    </location>
</feature>
<evidence type="ECO:0000256" key="3">
    <source>
        <dbReference type="ARBA" id="ARBA00012991"/>
    </source>
</evidence>
<name>A0A9W9D0M2_9PEZI</name>
<dbReference type="Pfam" id="PF14833">
    <property type="entry name" value="NAD_binding_11"/>
    <property type="match status" value="1"/>
</dbReference>
<dbReference type="InterPro" id="IPR013328">
    <property type="entry name" value="6PGD_dom2"/>
</dbReference>
<evidence type="ECO:0000256" key="6">
    <source>
        <dbReference type="ARBA" id="ARBA00023027"/>
    </source>
</evidence>
<dbReference type="Pfam" id="PF03446">
    <property type="entry name" value="NAD_binding_2"/>
    <property type="match status" value="1"/>
</dbReference>
<evidence type="ECO:0000313" key="11">
    <source>
        <dbReference type="Proteomes" id="UP001140453"/>
    </source>
</evidence>
<dbReference type="PANTHER" id="PTHR22981:SF7">
    <property type="entry name" value="3-HYDROXYISOBUTYRATE DEHYDROGENASE, MITOCHONDRIAL"/>
    <property type="match status" value="1"/>
</dbReference>
<dbReference type="PANTHER" id="PTHR22981">
    <property type="entry name" value="3-HYDROXYISOBUTYRATE DEHYDROGENASE-RELATED"/>
    <property type="match status" value="1"/>
</dbReference>
<dbReference type="OrthoDB" id="21615at2759"/>
<keyword evidence="6" id="KW-0520">NAD</keyword>
<feature type="domain" description="3-hydroxyisobutyrate dehydrogenase-like NAD-binding" evidence="9">
    <location>
        <begin position="178"/>
        <end position="226"/>
    </location>
</feature>
<accession>A0A9W9D0M2</accession>
<keyword evidence="4" id="KW-0101">Branched-chain amino acid catabolism</keyword>
<evidence type="ECO:0000259" key="8">
    <source>
        <dbReference type="Pfam" id="PF03446"/>
    </source>
</evidence>
<comment type="caution">
    <text evidence="10">The sequence shown here is derived from an EMBL/GenBank/DDBJ whole genome shotgun (WGS) entry which is preliminary data.</text>
</comment>
<dbReference type="SUPFAM" id="SSF48179">
    <property type="entry name" value="6-phosphogluconate dehydrogenase C-terminal domain-like"/>
    <property type="match status" value="1"/>
</dbReference>
<dbReference type="GO" id="GO:0050661">
    <property type="term" value="F:NADP binding"/>
    <property type="evidence" value="ECO:0007669"/>
    <property type="project" value="InterPro"/>
</dbReference>
<comment type="similarity">
    <text evidence="2">Belongs to the HIBADH-related family. 3-hydroxyisobutyrate dehydrogenase subfamily.</text>
</comment>
<evidence type="ECO:0000256" key="2">
    <source>
        <dbReference type="ARBA" id="ARBA00006013"/>
    </source>
</evidence>
<dbReference type="Proteomes" id="UP001140453">
    <property type="component" value="Unassembled WGS sequence"/>
</dbReference>
<evidence type="ECO:0000256" key="7">
    <source>
        <dbReference type="ARBA" id="ARBA00049197"/>
    </source>
</evidence>
<evidence type="ECO:0000256" key="5">
    <source>
        <dbReference type="ARBA" id="ARBA00023002"/>
    </source>
</evidence>
<evidence type="ECO:0000256" key="4">
    <source>
        <dbReference type="ARBA" id="ARBA00022456"/>
    </source>
</evidence>
<dbReference type="SUPFAM" id="SSF51735">
    <property type="entry name" value="NAD(P)-binding Rossmann-fold domains"/>
    <property type="match status" value="1"/>
</dbReference>
<reference evidence="10" key="1">
    <citation type="submission" date="2022-10" db="EMBL/GenBank/DDBJ databases">
        <title>Tapping the CABI collections for fungal endophytes: first genome assemblies for Collariella, Neodidymelliopsis, Ascochyta clinopodiicola, Didymella pomorum, Didymosphaeria variabile, Neocosmospora piperis and Neocucurbitaria cava.</title>
        <authorList>
            <person name="Hill R."/>
        </authorList>
    </citation>
    <scope>NUCLEOTIDE SEQUENCE</scope>
    <source>
        <strain evidence="10">IMI 355082</strain>
    </source>
</reference>
<dbReference type="GO" id="GO:0051287">
    <property type="term" value="F:NAD binding"/>
    <property type="evidence" value="ECO:0007669"/>
    <property type="project" value="InterPro"/>
</dbReference>
<comment type="catalytic activity">
    <reaction evidence="7">
        <text>3-hydroxy-2-methylpropanoate + NAD(+) = 2-methyl-3-oxopropanoate + NADH + H(+)</text>
        <dbReference type="Rhea" id="RHEA:17681"/>
        <dbReference type="ChEBI" id="CHEBI:11805"/>
        <dbReference type="ChEBI" id="CHEBI:15378"/>
        <dbReference type="ChEBI" id="CHEBI:57540"/>
        <dbReference type="ChEBI" id="CHEBI:57700"/>
        <dbReference type="ChEBI" id="CHEBI:57945"/>
        <dbReference type="EC" id="1.1.1.31"/>
    </reaction>
</comment>
<comment type="pathway">
    <text evidence="1">Amino-acid degradation; L-valine degradation.</text>
</comment>
<dbReference type="InterPro" id="IPR006115">
    <property type="entry name" value="6PGDH_NADP-bd"/>
</dbReference>
<protein>
    <recommendedName>
        <fullName evidence="3">3-hydroxyisobutyrate dehydrogenase</fullName>
        <ecNumber evidence="3">1.1.1.31</ecNumber>
    </recommendedName>
</protein>
<gene>
    <name evidence="10" type="ORF">N0V93_004063</name>
</gene>
<dbReference type="GO" id="GO:0009083">
    <property type="term" value="P:branched-chain amino acid catabolic process"/>
    <property type="evidence" value="ECO:0007669"/>
    <property type="project" value="UniProtKB-KW"/>
</dbReference>
<dbReference type="AlphaFoldDB" id="A0A9W9D0M2"/>
<dbReference type="InterPro" id="IPR029154">
    <property type="entry name" value="HIBADH-like_NADP-bd"/>
</dbReference>
<dbReference type="GO" id="GO:0008442">
    <property type="term" value="F:3-hydroxyisobutyrate dehydrogenase activity"/>
    <property type="evidence" value="ECO:0007669"/>
    <property type="project" value="UniProtKB-EC"/>
</dbReference>
<dbReference type="Gene3D" id="3.40.50.720">
    <property type="entry name" value="NAD(P)-binding Rossmann-like Domain"/>
    <property type="match status" value="1"/>
</dbReference>
<keyword evidence="5" id="KW-0560">Oxidoreductase</keyword>
<keyword evidence="11" id="KW-1185">Reference proteome</keyword>
<dbReference type="Gene3D" id="1.10.1040.10">
    <property type="entry name" value="N-(1-d-carboxylethyl)-l-norvaline Dehydrogenase, domain 2"/>
    <property type="match status" value="1"/>
</dbReference>
<dbReference type="InterPro" id="IPR036291">
    <property type="entry name" value="NAD(P)-bd_dom_sf"/>
</dbReference>
<evidence type="ECO:0000313" key="10">
    <source>
        <dbReference type="EMBL" id="KAJ4394843.1"/>
    </source>
</evidence>